<feature type="domain" description="Capsule synthesis protein CapA" evidence="2">
    <location>
        <begin position="64"/>
        <end position="316"/>
    </location>
</feature>
<dbReference type="Pfam" id="PF09587">
    <property type="entry name" value="PGA_cap"/>
    <property type="match status" value="1"/>
</dbReference>
<evidence type="ECO:0000313" key="3">
    <source>
        <dbReference type="EMBL" id="UUY47234.1"/>
    </source>
</evidence>
<dbReference type="InterPro" id="IPR029052">
    <property type="entry name" value="Metallo-depent_PP-like"/>
</dbReference>
<dbReference type="RefSeq" id="WP_183069596.1">
    <property type="nucleotide sequence ID" value="NZ_CP102514.1"/>
</dbReference>
<organism evidence="3 4">
    <name type="scientific">Streptomyces yangpuensis</name>
    <dbReference type="NCBI Taxonomy" id="1648182"/>
    <lineage>
        <taxon>Bacteria</taxon>
        <taxon>Bacillati</taxon>
        <taxon>Actinomycetota</taxon>
        <taxon>Actinomycetes</taxon>
        <taxon>Kitasatosporales</taxon>
        <taxon>Streptomycetaceae</taxon>
        <taxon>Streptomyces</taxon>
    </lineage>
</organism>
<dbReference type="Gene3D" id="3.60.21.10">
    <property type="match status" value="1"/>
</dbReference>
<comment type="similarity">
    <text evidence="1">Belongs to the CapA family.</text>
</comment>
<dbReference type="SMART" id="SM00854">
    <property type="entry name" value="PGA_cap"/>
    <property type="match status" value="1"/>
</dbReference>
<dbReference type="Proteomes" id="UP001057738">
    <property type="component" value="Chromosome"/>
</dbReference>
<dbReference type="CDD" id="cd07381">
    <property type="entry name" value="MPP_CapA"/>
    <property type="match status" value="1"/>
</dbReference>
<evidence type="ECO:0000313" key="4">
    <source>
        <dbReference type="Proteomes" id="UP001057738"/>
    </source>
</evidence>
<accession>A0ABY5PT00</accession>
<evidence type="ECO:0000259" key="2">
    <source>
        <dbReference type="SMART" id="SM00854"/>
    </source>
</evidence>
<dbReference type="EMBL" id="CP102514">
    <property type="protein sequence ID" value="UUY47234.1"/>
    <property type="molecule type" value="Genomic_DNA"/>
</dbReference>
<dbReference type="SUPFAM" id="SSF56300">
    <property type="entry name" value="Metallo-dependent phosphatases"/>
    <property type="match status" value="1"/>
</dbReference>
<dbReference type="PANTHER" id="PTHR33393">
    <property type="entry name" value="POLYGLUTAMINE SYNTHESIS ACCESSORY PROTEIN RV0574C-RELATED"/>
    <property type="match status" value="1"/>
</dbReference>
<name>A0ABY5PT00_9ACTN</name>
<gene>
    <name evidence="3" type="ORF">NRK68_08385</name>
</gene>
<protein>
    <submittedName>
        <fullName evidence="3">CapA family protein</fullName>
    </submittedName>
</protein>
<sequence>MKASAAAGAALAGLVIVGGALYAVPQLLGGEDAPAARQRLGAGQDRAAAPSPTAAAAPAGQPFTLVATGDIIPYPSIVQRAGDDAGRAGEYDFRKILAGVKPLVSAADLAICHHEIPYGRPGGPYTGYPTFKAPHQLADALKDAGYDGCSTASNHTLDDGYEGLARTLEHLDRVGIPHVGSARSAEEAKAPALLSAGGAKVAQLSYTYGTNGIPLPQDKPWAVNLIDKDRIVADARAARAGGADVVVLSVHWGTEWQTAPDQQQTELAQALTASRSADGLPDIDLIIGTHNHVPQPYEKINGTWVVFGMGDQVASFVPADKLRGNQSSVPRFTFAPAADRPGRWEVVKAEYLTQYSDMGPPFRVVCASCAASDETLPAAKRDAYARIDRQVTDAVMSRGAGDQGLTHATR</sequence>
<keyword evidence="4" id="KW-1185">Reference proteome</keyword>
<dbReference type="GeneID" id="95573474"/>
<dbReference type="PANTHER" id="PTHR33393:SF13">
    <property type="entry name" value="PGA BIOSYNTHESIS PROTEIN CAPA"/>
    <property type="match status" value="1"/>
</dbReference>
<dbReference type="InterPro" id="IPR019079">
    <property type="entry name" value="Capsule_synth_CapA"/>
</dbReference>
<reference evidence="3" key="1">
    <citation type="submission" date="2022-08" db="EMBL/GenBank/DDBJ databases">
        <authorList>
            <person name="Tian L."/>
        </authorList>
    </citation>
    <scope>NUCLEOTIDE SEQUENCE</scope>
    <source>
        <strain evidence="3">CM253</strain>
    </source>
</reference>
<evidence type="ECO:0000256" key="1">
    <source>
        <dbReference type="ARBA" id="ARBA00005662"/>
    </source>
</evidence>
<dbReference type="InterPro" id="IPR052169">
    <property type="entry name" value="CW_Biosynth-Accessory"/>
</dbReference>
<proteinExistence type="inferred from homology"/>